<feature type="compositionally biased region" description="Acidic residues" evidence="1">
    <location>
        <begin position="1591"/>
        <end position="1602"/>
    </location>
</feature>
<comment type="caution">
    <text evidence="3">The sequence shown here is derived from an EMBL/GenBank/DDBJ whole genome shotgun (WGS) entry which is preliminary data.</text>
</comment>
<organism evidence="3 4">
    <name type="scientific">Blattamonas nauphoetae</name>
    <dbReference type="NCBI Taxonomy" id="2049346"/>
    <lineage>
        <taxon>Eukaryota</taxon>
        <taxon>Metamonada</taxon>
        <taxon>Preaxostyla</taxon>
        <taxon>Oxymonadida</taxon>
        <taxon>Blattamonas</taxon>
    </lineage>
</organism>
<keyword evidence="4" id="KW-1185">Reference proteome</keyword>
<reference evidence="3 4" key="1">
    <citation type="journal article" date="2022" name="bioRxiv">
        <title>Genomics of Preaxostyla Flagellates Illuminates Evolutionary Transitions and the Path Towards Mitochondrial Loss.</title>
        <authorList>
            <person name="Novak L.V.F."/>
            <person name="Treitli S.C."/>
            <person name="Pyrih J."/>
            <person name="Halakuc P."/>
            <person name="Pipaliya S.V."/>
            <person name="Vacek V."/>
            <person name="Brzon O."/>
            <person name="Soukal P."/>
            <person name="Eme L."/>
            <person name="Dacks J.B."/>
            <person name="Karnkowska A."/>
            <person name="Elias M."/>
            <person name="Hampl V."/>
        </authorList>
    </citation>
    <scope>NUCLEOTIDE SEQUENCE [LARGE SCALE GENOMIC DNA]</scope>
    <source>
        <strain evidence="3">NAU3</strain>
        <tissue evidence="3">Gut</tissue>
    </source>
</reference>
<name>A0ABQ9YHT6_9EUKA</name>
<accession>A0ABQ9YHT6</accession>
<gene>
    <name evidence="3" type="ORF">BLNAU_1827</name>
</gene>
<keyword evidence="2" id="KW-1133">Transmembrane helix</keyword>
<evidence type="ECO:0008006" key="5">
    <source>
        <dbReference type="Google" id="ProtNLM"/>
    </source>
</evidence>
<dbReference type="Proteomes" id="UP001281761">
    <property type="component" value="Unassembled WGS sequence"/>
</dbReference>
<feature type="region of interest" description="Disordered" evidence="1">
    <location>
        <begin position="1509"/>
        <end position="1602"/>
    </location>
</feature>
<proteinExistence type="predicted"/>
<protein>
    <recommendedName>
        <fullName evidence="5">Transmembrane protein</fullName>
    </recommendedName>
</protein>
<sequence>MSSQLFQSFLIRNVTTNPTLNNCPTAPFDKTLILHTDATHTTCLFDGLLVQSLRSSHSLLCTNSTVSHNDIVIKNQSFTETQTPLEERVSFVSCNFSNCHSATKGGSIFYSAPLAGRLTLNKCVFTASTSDESGGSIATVANEHSNDIFFALQSCSFTGSNSKTGKGAVLFSTISSSILSTNITSSPAADCITNAIFINQDFYATESILFDQSVKCEEGFLSCPKVTFMELRSVLFVNDEARDADVPFTFINLPDLDQPEYHDIDACSFYLRSPSSHGYCLVSKQVSSYIQQRLQSCVDVSPVTRYSQLLALETQTEQNPVPRGLETVQVSAHGSDVLYCGLTLPCQTITYVLEQQLHSSVFNITINDDTFTMKTPFIPSRLCEELSSEANSVVTGSAAPFFKDNIAAFTIRCLTFTISQNFLENGFYQFGSGEVILKQISFIFTHPSTRSISSNQALFFVTEEQTNSIFFSLQIDGQEIEMLPCYFADILNVDIFDTTVNAVKLTNTPFVVLKSNLTISLSSFTDIECSSCLFELSTASVSLLISTSFFTNCRSTEAGCCFVLTTKTHLQIENSAFSHNIANYGSCVYVVSTTKASQLETTSSTLRSIDNPDGEGFNLLLDSVLFDQNHAKVNAVGSDIFISKGIVLSSQTSIQSTYSTSDSISFFMEDAEEQIDPLSYPDAQCEVTPIGLDSCQCGSSFQPCRTLQFAVGVQNEKRVQALIVISGLFLEYSVICRRKVAIILGQFMTILRNVNEDSFVFDLIESQVQLESLAFHTDGTSQGGLCFITENSALSLLRVTFSFNTVIVPHTLIYQKSGETSMNDCAISTTDTVSLSANHLFHFANGSCFLSIVSFSSILSEKEPHLIHSVLHGLDILNVDDCTFMDINSTGEIVDLSIVVTENASVIIQNCVFAASTVSPEQHLIYLRCENSFHDRKGALELKANMFHEIQSDSHNGSLLFVEADDLGLVMGSSCADSTFYGVEWYSFCGIDPSMKAPDSLMPYLLGILQTVYLDNTYYTDALDCGTEEYPCLTFAFAQHSLPSLSPNRTYVMLTSITVDVILTNTHDVVTILGSNNNLEISSSFSLSGLPVIFCTKRYQIQNMIVVPSSTKSTLTHTIFQCTEGSLFLLMITIHASMFPPTLQLLEMNRSSATVVKLSILTDGQTQTNSSTPFFSINESTINITQSLISYLVLSSSTVPFINIVNSSFLLTRTQIMKFYSFSPLLLASDSSVSVASLVISDTTVTSILFSLQSSTDQHPLYFHNVTLTHAESTFGQIFTLSSLNSPITFTNSTFSDTTIHSTNIPKLRGLLMNVAITNSSFTIQHSSFSAIEFSGSHAIGTIFLDRTSQNSSFHFENISFKSCSATTGHHIAIKTPVFEKTYIREHFKFRVTLDKNAYVALVGSNESLRTILYCLVPSPLEIFLWALLAIVTVIILAIIFSFFPAFCVVLGCRVHRNKFGTGIGRCCCGCCYPEYGAQPVDDFHDFLDGVVFFPPLTVRPTSPVAGTVNADYTTSPNEHVQTVETDEPARVTKQPDTIRRHYDTQDQFSLRTHIHNEQTDEYSNPRNKRGRRYRSFDESCSDSEAVLDSSSDDGADDEDQS</sequence>
<dbReference type="EMBL" id="JARBJD010000007">
    <property type="protein sequence ID" value="KAK2963293.1"/>
    <property type="molecule type" value="Genomic_DNA"/>
</dbReference>
<evidence type="ECO:0000256" key="1">
    <source>
        <dbReference type="SAM" id="MobiDB-lite"/>
    </source>
</evidence>
<feature type="compositionally biased region" description="Polar residues" evidence="1">
    <location>
        <begin position="1511"/>
        <end position="1524"/>
    </location>
</feature>
<evidence type="ECO:0000313" key="3">
    <source>
        <dbReference type="EMBL" id="KAK2963293.1"/>
    </source>
</evidence>
<keyword evidence="2" id="KW-0472">Membrane</keyword>
<evidence type="ECO:0000313" key="4">
    <source>
        <dbReference type="Proteomes" id="UP001281761"/>
    </source>
</evidence>
<keyword evidence="2" id="KW-0812">Transmembrane</keyword>
<feature type="transmembrane region" description="Helical" evidence="2">
    <location>
        <begin position="1423"/>
        <end position="1451"/>
    </location>
</feature>
<evidence type="ECO:0000256" key="2">
    <source>
        <dbReference type="SAM" id="Phobius"/>
    </source>
</evidence>